<evidence type="ECO:0000313" key="7">
    <source>
        <dbReference type="EMBL" id="MDR6220339.1"/>
    </source>
</evidence>
<sequence length="153" mass="16518">MIRSPLTIPEPDRTPAIITHLSPLAGFLIPTLGNLLGPLVAWLAFRDRSRALDEQGKEALNFQLSWWLYSLVLGVLAFVLFSLGLLGGAVGAAAGAPDLGAFAFLGSFGAFFLFFLPVLLIVSVVPFVFMILAVVRVSAGQAYHYPLSIRFLK</sequence>
<comment type="subcellular location">
    <subcellularLocation>
        <location evidence="1">Membrane</location>
        <topology evidence="1">Multi-pass membrane protein</topology>
    </subcellularLocation>
</comment>
<keyword evidence="3 5" id="KW-1133">Transmembrane helix</keyword>
<organism evidence="6 8">
    <name type="scientific">Deinococcus soli</name>
    <name type="common">ex Cha et al. 2016</name>
    <dbReference type="NCBI Taxonomy" id="1309411"/>
    <lineage>
        <taxon>Bacteria</taxon>
        <taxon>Thermotogati</taxon>
        <taxon>Deinococcota</taxon>
        <taxon>Deinococci</taxon>
        <taxon>Deinococcales</taxon>
        <taxon>Deinococcaceae</taxon>
        <taxon>Deinococcus</taxon>
    </lineage>
</organism>
<gene>
    <name evidence="7" type="ORF">J2Y00_003956</name>
    <name evidence="6" type="ORF">SY84_13015</name>
</gene>
<dbReference type="EMBL" id="CP011389">
    <property type="protein sequence ID" value="AKH17795.1"/>
    <property type="molecule type" value="Genomic_DNA"/>
</dbReference>
<keyword evidence="2 5" id="KW-0812">Transmembrane</keyword>
<dbReference type="Proteomes" id="UP000034024">
    <property type="component" value="Chromosome"/>
</dbReference>
<name>A0A0F7JT14_9DEIO</name>
<dbReference type="KEGG" id="dch:SY84_13015"/>
<evidence type="ECO:0000256" key="1">
    <source>
        <dbReference type="ARBA" id="ARBA00004141"/>
    </source>
</evidence>
<dbReference type="Pfam" id="PF09685">
    <property type="entry name" value="MamF_MmsF"/>
    <property type="match status" value="1"/>
</dbReference>
<reference evidence="7" key="2">
    <citation type="submission" date="2023-07" db="EMBL/GenBank/DDBJ databases">
        <title>Sorghum-associated microbial communities from plants grown in Nebraska, USA.</title>
        <authorList>
            <person name="Schachtman D."/>
        </authorList>
    </citation>
    <scope>NUCLEOTIDE SEQUENCE</scope>
    <source>
        <strain evidence="7">BE330</strain>
    </source>
</reference>
<evidence type="ECO:0000256" key="4">
    <source>
        <dbReference type="ARBA" id="ARBA00023136"/>
    </source>
</evidence>
<dbReference type="PATRIC" id="fig|1309411.5.peg.2641"/>
<proteinExistence type="predicted"/>
<reference evidence="6 8" key="1">
    <citation type="submission" date="2015-01" db="EMBL/GenBank/DDBJ databases">
        <title>Deinococcus soli/N5/whole genome sequencing.</title>
        <authorList>
            <person name="Kim M.K."/>
            <person name="Srinivasan S."/>
            <person name="Lee J.-J."/>
        </authorList>
    </citation>
    <scope>NUCLEOTIDE SEQUENCE [LARGE SCALE GENOMIC DNA]</scope>
    <source>
        <strain evidence="6 8">N5</strain>
    </source>
</reference>
<evidence type="ECO:0000313" key="6">
    <source>
        <dbReference type="EMBL" id="AKH17795.1"/>
    </source>
</evidence>
<evidence type="ECO:0000256" key="2">
    <source>
        <dbReference type="ARBA" id="ARBA00022692"/>
    </source>
</evidence>
<dbReference type="AlphaFoldDB" id="A0A0F7JT14"/>
<dbReference type="EMBL" id="JAVDQK010000012">
    <property type="protein sequence ID" value="MDR6220339.1"/>
    <property type="molecule type" value="Genomic_DNA"/>
</dbReference>
<evidence type="ECO:0000256" key="3">
    <source>
        <dbReference type="ARBA" id="ARBA00022989"/>
    </source>
</evidence>
<dbReference type="InterPro" id="IPR019109">
    <property type="entry name" value="MamF_MmsF"/>
</dbReference>
<evidence type="ECO:0000256" key="5">
    <source>
        <dbReference type="SAM" id="Phobius"/>
    </source>
</evidence>
<feature type="transmembrane region" description="Helical" evidence="5">
    <location>
        <begin position="102"/>
        <end position="135"/>
    </location>
</feature>
<evidence type="ECO:0000313" key="8">
    <source>
        <dbReference type="Proteomes" id="UP000034024"/>
    </source>
</evidence>
<dbReference type="Proteomes" id="UP001185331">
    <property type="component" value="Unassembled WGS sequence"/>
</dbReference>
<protein>
    <submittedName>
        <fullName evidence="7">Tic20 family protein</fullName>
    </submittedName>
</protein>
<feature type="transmembrane region" description="Helical" evidence="5">
    <location>
        <begin position="66"/>
        <end position="90"/>
    </location>
</feature>
<dbReference type="RefSeq" id="WP_046844362.1">
    <property type="nucleotide sequence ID" value="NZ_BMHJ01000007.1"/>
</dbReference>
<keyword evidence="8" id="KW-1185">Reference proteome</keyword>
<keyword evidence="4 5" id="KW-0472">Membrane</keyword>
<feature type="transmembrane region" description="Helical" evidence="5">
    <location>
        <begin position="24"/>
        <end position="45"/>
    </location>
</feature>
<accession>A0A0F7JT14</accession>
<dbReference type="OrthoDB" id="9808930at2"/>